<sequence length="58" mass="6109">MSEVATLSVLASGQWGMVTTAQAKMLGVSRLDMSCPERSGAIERLVHGIYKDAGVPSD</sequence>
<evidence type="ECO:0000313" key="1">
    <source>
        <dbReference type="EMBL" id="NLT80306.1"/>
    </source>
</evidence>
<name>A0A971D0J1_9BIFI</name>
<evidence type="ECO:0000313" key="2">
    <source>
        <dbReference type="Proteomes" id="UP000767327"/>
    </source>
</evidence>
<organism evidence="1 2">
    <name type="scientific">Bifidobacterium crudilactis</name>
    <dbReference type="NCBI Taxonomy" id="327277"/>
    <lineage>
        <taxon>Bacteria</taxon>
        <taxon>Bacillati</taxon>
        <taxon>Actinomycetota</taxon>
        <taxon>Actinomycetes</taxon>
        <taxon>Bifidobacteriales</taxon>
        <taxon>Bifidobacteriaceae</taxon>
        <taxon>Bifidobacterium</taxon>
    </lineage>
</organism>
<accession>A0A971D0J1</accession>
<dbReference type="AlphaFoldDB" id="A0A971D0J1"/>
<dbReference type="Proteomes" id="UP000767327">
    <property type="component" value="Unassembled WGS sequence"/>
</dbReference>
<reference evidence="1" key="2">
    <citation type="submission" date="2020-01" db="EMBL/GenBank/DDBJ databases">
        <authorList>
            <person name="Campanaro S."/>
        </authorList>
    </citation>
    <scope>NUCLEOTIDE SEQUENCE</scope>
    <source>
        <strain evidence="1">AS01afH2WH_6</strain>
    </source>
</reference>
<protein>
    <submittedName>
        <fullName evidence="1">Type IV toxin-antitoxin system AbiEi family antitoxin domain-containing protein</fullName>
    </submittedName>
</protein>
<proteinExistence type="predicted"/>
<dbReference type="RefSeq" id="WP_273174416.1">
    <property type="nucleotide sequence ID" value="NZ_CP181270.1"/>
</dbReference>
<dbReference type="EMBL" id="JAAXZR010000026">
    <property type="protein sequence ID" value="NLT80306.1"/>
    <property type="molecule type" value="Genomic_DNA"/>
</dbReference>
<reference evidence="1" key="1">
    <citation type="journal article" date="2020" name="Biotechnol. Biofuels">
        <title>New insights from the biogas microbiome by comprehensive genome-resolved metagenomics of nearly 1600 species originating from multiple anaerobic digesters.</title>
        <authorList>
            <person name="Campanaro S."/>
            <person name="Treu L."/>
            <person name="Rodriguez-R L.M."/>
            <person name="Kovalovszki A."/>
            <person name="Ziels R.M."/>
            <person name="Maus I."/>
            <person name="Zhu X."/>
            <person name="Kougias P.G."/>
            <person name="Basile A."/>
            <person name="Luo G."/>
            <person name="Schluter A."/>
            <person name="Konstantinidis K.T."/>
            <person name="Angelidaki I."/>
        </authorList>
    </citation>
    <scope>NUCLEOTIDE SEQUENCE</scope>
    <source>
        <strain evidence="1">AS01afH2WH_6</strain>
    </source>
</reference>
<comment type="caution">
    <text evidence="1">The sequence shown here is derived from an EMBL/GenBank/DDBJ whole genome shotgun (WGS) entry which is preliminary data.</text>
</comment>
<gene>
    <name evidence="1" type="ORF">GXW98_08505</name>
</gene>